<protein>
    <recommendedName>
        <fullName evidence="3">SLH domain-containing protein</fullName>
    </recommendedName>
</protein>
<evidence type="ECO:0000259" key="3">
    <source>
        <dbReference type="PROSITE" id="PS51272"/>
    </source>
</evidence>
<dbReference type="Pfam" id="PF00395">
    <property type="entry name" value="SLH"/>
    <property type="match status" value="2"/>
</dbReference>
<reference evidence="4 5" key="1">
    <citation type="submission" date="2016-04" db="EMBL/GenBank/DDBJ databases">
        <authorList>
            <person name="Evans L.H."/>
            <person name="Alamgir A."/>
            <person name="Owens N."/>
            <person name="Weber N.D."/>
            <person name="Virtaneva K."/>
            <person name="Barbian K."/>
            <person name="Babar A."/>
            <person name="Rosenke K."/>
        </authorList>
    </citation>
    <scope>NUCLEOTIDE SEQUENCE [LARGE SCALE GENOMIC DNA]</scope>
    <source>
        <strain evidence="4 5">LMa1</strain>
    </source>
</reference>
<accession>A0A1B7LFI5</accession>
<dbReference type="EMBL" id="LYVF01000137">
    <property type="protein sequence ID" value="OAT82400.1"/>
    <property type="molecule type" value="Genomic_DNA"/>
</dbReference>
<evidence type="ECO:0000313" key="5">
    <source>
        <dbReference type="Proteomes" id="UP000078532"/>
    </source>
</evidence>
<dbReference type="InterPro" id="IPR032599">
    <property type="entry name" value="YcdB/YcdC_rep_domain"/>
</dbReference>
<feature type="domain" description="SLH" evidence="3">
    <location>
        <begin position="673"/>
        <end position="729"/>
    </location>
</feature>
<dbReference type="InterPro" id="IPR001119">
    <property type="entry name" value="SLH_dom"/>
</dbReference>
<sequence length="729" mass="78877">MQKTGQKITACCLAVMLLITFFPAGVLAADKPAVSLEQAIKTVKENFEIPPDYTNFTSAYNSFNNTRVWSLTWSAPQGTGAPGGSFNAQVDAGTGEVVNMNFLRPVKQPAQGVQIPAVSRTKALQTATDLLKRLAAKHLSELQPAPDNNQVIPLNYGPVTYSFRWQRLINGIPFPTDGVTIGINGTDGRVVNYNLNWTKASFPPATGAISAAKARQVFDDAGMLQLQYFLPSRIRPLTAGEKAPVKLVYQIHNPSNGVIDALTGKPLVPESGKWIQNYGLPGGKGGAEMGGADQASTPLSPAEQKEIAKTAKLISQDQAAAAVKKWLPIPDNMVLRDVGLGVDWQSPDIRIWSLSWNTTKPGAGEPQYISARVNAQTGELIGFNLPYPNGGLEQSGGMDRPAAQKMAEDFLKQVQPQRFQEVKLDDIVQQPAPMPMLKAGQNPPVQNFNYVRLINGIPFPGNGMTIAVDTVNKKIVSYNLNWPALNFPAPDGILGAKQAVDAFLKYRPLTLSYTQVFGPDGPGEARLVYQPLAEPGMLVSNLIDAKTGAPLDWQGKPISRSGAFHFNDIAGNFAEKEINLLGQAGIFGEYGDAFHPNEKITLISLLRAMLMVKNGVEPTRDLTDQEIIKQADDLGWLTEDQTPNATVSRLTLAKLMVRLLDLDRAARIKGIYVLPYKDAHAISPDATGYVALTWGLGIIKGDGSNFNPDHLTTRAEAAAALVRALEVKQ</sequence>
<keyword evidence="5" id="KW-1185">Reference proteome</keyword>
<keyword evidence="2" id="KW-0732">Signal</keyword>
<name>A0A1B7LFI5_9FIRM</name>
<dbReference type="Pfam" id="PF16244">
    <property type="entry name" value="DUF4901"/>
    <property type="match status" value="2"/>
</dbReference>
<evidence type="ECO:0000313" key="4">
    <source>
        <dbReference type="EMBL" id="OAT82400.1"/>
    </source>
</evidence>
<comment type="caution">
    <text evidence="4">The sequence shown here is derived from an EMBL/GenBank/DDBJ whole genome shotgun (WGS) entry which is preliminary data.</text>
</comment>
<feature type="signal peptide" evidence="2">
    <location>
        <begin position="1"/>
        <end position="28"/>
    </location>
</feature>
<organism evidence="4 5">
    <name type="scientific">Desulfotomaculum copahuensis</name>
    <dbReference type="NCBI Taxonomy" id="1838280"/>
    <lineage>
        <taxon>Bacteria</taxon>
        <taxon>Bacillati</taxon>
        <taxon>Bacillota</taxon>
        <taxon>Clostridia</taxon>
        <taxon>Eubacteriales</taxon>
        <taxon>Desulfotomaculaceae</taxon>
        <taxon>Desulfotomaculum</taxon>
    </lineage>
</organism>
<evidence type="ECO:0000256" key="2">
    <source>
        <dbReference type="SAM" id="SignalP"/>
    </source>
</evidence>
<dbReference type="PROSITE" id="PS51272">
    <property type="entry name" value="SLH"/>
    <property type="match status" value="1"/>
</dbReference>
<dbReference type="AlphaFoldDB" id="A0A1B7LFI5"/>
<gene>
    <name evidence="4" type="ORF">A6M21_09330</name>
</gene>
<evidence type="ECO:0000256" key="1">
    <source>
        <dbReference type="ARBA" id="ARBA00022737"/>
    </source>
</evidence>
<proteinExistence type="predicted"/>
<dbReference type="Proteomes" id="UP000078532">
    <property type="component" value="Unassembled WGS sequence"/>
</dbReference>
<dbReference type="STRING" id="1838280.A6M21_09330"/>
<feature type="chain" id="PRO_5008596931" description="SLH domain-containing protein" evidence="2">
    <location>
        <begin position="29"/>
        <end position="729"/>
    </location>
</feature>
<keyword evidence="1" id="KW-0677">Repeat</keyword>